<reference evidence="2 3" key="1">
    <citation type="journal article" date="2014" name="Syst. Appl. Microbiol.">
        <title>Complete genomes of freshwater sulfur oxidizers Sulfuricella denitrificans skB26 and Sulfuritalea hydrogenivorans sk43H: genetic insights into the sulfur oxidation pathway of betaproteobacteria.</title>
        <authorList>
            <person name="Watanabe T."/>
            <person name="Kojima H."/>
            <person name="Fukui M."/>
        </authorList>
    </citation>
    <scope>NUCLEOTIDE SEQUENCE [LARGE SCALE GENOMIC DNA]</scope>
    <source>
        <strain evidence="2">DSM22779</strain>
    </source>
</reference>
<dbReference type="Pfam" id="PF11137">
    <property type="entry name" value="DUF2909"/>
    <property type="match status" value="1"/>
</dbReference>
<sequence length="73" mass="7758">MQTLLLVKAIIVLALLAIVASLGVALWRLVRDRGDSERTVKALTFRIGLSIALFVLLVLGMLAGVVVPHGVVP</sequence>
<dbReference type="EMBL" id="AP012547">
    <property type="protein sequence ID" value="BAO29548.1"/>
    <property type="molecule type" value="Genomic_DNA"/>
</dbReference>
<feature type="transmembrane region" description="Helical" evidence="1">
    <location>
        <begin position="47"/>
        <end position="67"/>
    </location>
</feature>
<accession>W0SHY5</accession>
<keyword evidence="1" id="KW-0472">Membrane</keyword>
<dbReference type="RefSeq" id="WP_041098622.1">
    <property type="nucleotide sequence ID" value="NZ_AP012547.1"/>
</dbReference>
<dbReference type="STRING" id="1223802.SUTH_01756"/>
<keyword evidence="1" id="KW-1133">Transmembrane helix</keyword>
<keyword evidence="3" id="KW-1185">Reference proteome</keyword>
<feature type="transmembrane region" description="Helical" evidence="1">
    <location>
        <begin position="6"/>
        <end position="27"/>
    </location>
</feature>
<organism evidence="2 3">
    <name type="scientific">Sulfuritalea hydrogenivorans sk43H</name>
    <dbReference type="NCBI Taxonomy" id="1223802"/>
    <lineage>
        <taxon>Bacteria</taxon>
        <taxon>Pseudomonadati</taxon>
        <taxon>Pseudomonadota</taxon>
        <taxon>Betaproteobacteria</taxon>
        <taxon>Nitrosomonadales</taxon>
        <taxon>Sterolibacteriaceae</taxon>
        <taxon>Sulfuritalea</taxon>
    </lineage>
</organism>
<proteinExistence type="predicted"/>
<evidence type="ECO:0000256" key="1">
    <source>
        <dbReference type="SAM" id="Phobius"/>
    </source>
</evidence>
<keyword evidence="1" id="KW-0812">Transmembrane</keyword>
<dbReference type="HOGENOM" id="CLU_162755_0_2_4"/>
<gene>
    <name evidence="2" type="ORF">SUTH_01756</name>
</gene>
<dbReference type="NCBIfam" id="NF033233">
    <property type="entry name" value="twin_helix"/>
    <property type="match status" value="1"/>
</dbReference>
<dbReference type="Proteomes" id="UP000031637">
    <property type="component" value="Chromosome"/>
</dbReference>
<evidence type="ECO:0000313" key="3">
    <source>
        <dbReference type="Proteomes" id="UP000031637"/>
    </source>
</evidence>
<dbReference type="AlphaFoldDB" id="W0SHY5"/>
<name>W0SHY5_9PROT</name>
<protein>
    <recommendedName>
        <fullName evidence="4">Transmembrane protein</fullName>
    </recommendedName>
</protein>
<dbReference type="KEGG" id="shd:SUTH_01756"/>
<dbReference type="InterPro" id="IPR021313">
    <property type="entry name" value="DUF2909"/>
</dbReference>
<evidence type="ECO:0008006" key="4">
    <source>
        <dbReference type="Google" id="ProtNLM"/>
    </source>
</evidence>
<evidence type="ECO:0000313" key="2">
    <source>
        <dbReference type="EMBL" id="BAO29548.1"/>
    </source>
</evidence>